<protein>
    <submittedName>
        <fullName evidence="3">Uncharacterized protein</fullName>
    </submittedName>
</protein>
<feature type="transmembrane region" description="Helical" evidence="2">
    <location>
        <begin position="6"/>
        <end position="26"/>
    </location>
</feature>
<keyword evidence="4" id="KW-1185">Reference proteome</keyword>
<keyword evidence="2" id="KW-0812">Transmembrane</keyword>
<dbReference type="EMBL" id="JACHJS010000001">
    <property type="protein sequence ID" value="MBB4964981.1"/>
    <property type="molecule type" value="Genomic_DNA"/>
</dbReference>
<feature type="compositionally biased region" description="Basic and acidic residues" evidence="1">
    <location>
        <begin position="84"/>
        <end position="98"/>
    </location>
</feature>
<dbReference type="InterPro" id="IPR045684">
    <property type="entry name" value="DUF6191"/>
</dbReference>
<keyword evidence="2" id="KW-1133">Transmembrane helix</keyword>
<evidence type="ECO:0000256" key="2">
    <source>
        <dbReference type="SAM" id="Phobius"/>
    </source>
</evidence>
<dbReference type="Proteomes" id="UP000542674">
    <property type="component" value="Unassembled WGS sequence"/>
</dbReference>
<organism evidence="3 4">
    <name type="scientific">Saccharothrix violaceirubra</name>
    <dbReference type="NCBI Taxonomy" id="413306"/>
    <lineage>
        <taxon>Bacteria</taxon>
        <taxon>Bacillati</taxon>
        <taxon>Actinomycetota</taxon>
        <taxon>Actinomycetes</taxon>
        <taxon>Pseudonocardiales</taxon>
        <taxon>Pseudonocardiaceae</taxon>
        <taxon>Saccharothrix</taxon>
    </lineage>
</organism>
<accession>A0A7W7WVE9</accession>
<sequence>MGFLVAMTIPGLAIGLVVFAVAERVWKWARRRKGHPVLSSVAMDEFTLIFQATKQQEIDHRRMSLMLRDDEEDGAPPRGPVDLDSGKVRLTVERDDPA</sequence>
<keyword evidence="2" id="KW-0472">Membrane</keyword>
<name>A0A7W7WVE9_9PSEU</name>
<reference evidence="3 4" key="1">
    <citation type="submission" date="2020-08" db="EMBL/GenBank/DDBJ databases">
        <title>Sequencing the genomes of 1000 actinobacteria strains.</title>
        <authorList>
            <person name="Klenk H.-P."/>
        </authorList>
    </citation>
    <scope>NUCLEOTIDE SEQUENCE [LARGE SCALE GENOMIC DNA]</scope>
    <source>
        <strain evidence="3 4">DSM 45084</strain>
    </source>
</reference>
<comment type="caution">
    <text evidence="3">The sequence shown here is derived from an EMBL/GenBank/DDBJ whole genome shotgun (WGS) entry which is preliminary data.</text>
</comment>
<dbReference type="Pfam" id="PF19690">
    <property type="entry name" value="DUF6191"/>
    <property type="match status" value="1"/>
</dbReference>
<feature type="region of interest" description="Disordered" evidence="1">
    <location>
        <begin position="67"/>
        <end position="98"/>
    </location>
</feature>
<evidence type="ECO:0000313" key="3">
    <source>
        <dbReference type="EMBL" id="MBB4964981.1"/>
    </source>
</evidence>
<evidence type="ECO:0000256" key="1">
    <source>
        <dbReference type="SAM" id="MobiDB-lite"/>
    </source>
</evidence>
<proteinExistence type="predicted"/>
<evidence type="ECO:0000313" key="4">
    <source>
        <dbReference type="Proteomes" id="UP000542674"/>
    </source>
</evidence>
<dbReference type="RefSeq" id="WP_184668311.1">
    <property type="nucleotide sequence ID" value="NZ_BAABAI010000039.1"/>
</dbReference>
<dbReference type="AlphaFoldDB" id="A0A7W7WVE9"/>
<gene>
    <name evidence="3" type="ORF">F4559_002340</name>
</gene>